<evidence type="ECO:0000256" key="1">
    <source>
        <dbReference type="SAM" id="MobiDB-lite"/>
    </source>
</evidence>
<proteinExistence type="predicted"/>
<feature type="compositionally biased region" description="Polar residues" evidence="1">
    <location>
        <begin position="70"/>
        <end position="80"/>
    </location>
</feature>
<dbReference type="Proteomes" id="UP000053201">
    <property type="component" value="Unassembled WGS sequence"/>
</dbReference>
<dbReference type="EMBL" id="KQ257453">
    <property type="protein sequence ID" value="KND02114.1"/>
    <property type="molecule type" value="Genomic_DNA"/>
</dbReference>
<protein>
    <submittedName>
        <fullName evidence="2">Uncharacterized protein</fullName>
    </submittedName>
</protein>
<dbReference type="RefSeq" id="XP_016610153.1">
    <property type="nucleotide sequence ID" value="XM_016757194.1"/>
</dbReference>
<dbReference type="GeneID" id="27692166"/>
<dbReference type="VEuPathDB" id="FungiDB:SPPG_09041"/>
<evidence type="ECO:0000313" key="2">
    <source>
        <dbReference type="EMBL" id="KND02114.1"/>
    </source>
</evidence>
<feature type="compositionally biased region" description="Basic and acidic residues" evidence="1">
    <location>
        <begin position="104"/>
        <end position="123"/>
    </location>
</feature>
<organism evidence="2 3">
    <name type="scientific">Spizellomyces punctatus (strain DAOM BR117)</name>
    <dbReference type="NCBI Taxonomy" id="645134"/>
    <lineage>
        <taxon>Eukaryota</taxon>
        <taxon>Fungi</taxon>
        <taxon>Fungi incertae sedis</taxon>
        <taxon>Chytridiomycota</taxon>
        <taxon>Chytridiomycota incertae sedis</taxon>
        <taxon>Chytridiomycetes</taxon>
        <taxon>Spizellomycetales</taxon>
        <taxon>Spizellomycetaceae</taxon>
        <taxon>Spizellomyces</taxon>
    </lineage>
</organism>
<sequence>MTGPPFAEPQSTVQALDEDAVICVQEGDSATNKVSQDIIDLSGPSTATLVRKRKALPQVIQPQKGRRQNLPLTKSKSPPTNRHPIALDTSSDDEDGSLYTSDDLDAKDRKHKDAPLKKEKLSEKQGTASSAKQPVKQPSDPTHWTPEMERWLCDGYLEYQNDPKHIHAKVARYIMNRMPKLGGTRVAQKAQTQKMQKKYPELAEVMKKLKSMEGKLL</sequence>
<dbReference type="OrthoDB" id="10461980at2759"/>
<gene>
    <name evidence="2" type="ORF">SPPG_09041</name>
</gene>
<keyword evidence="3" id="KW-1185">Reference proteome</keyword>
<name>A0A0L0HMU4_SPIPD</name>
<dbReference type="InParanoid" id="A0A0L0HMU4"/>
<reference evidence="2 3" key="1">
    <citation type="submission" date="2009-08" db="EMBL/GenBank/DDBJ databases">
        <title>The Genome Sequence of Spizellomyces punctatus strain DAOM BR117.</title>
        <authorList>
            <consortium name="The Broad Institute Genome Sequencing Platform"/>
            <person name="Russ C."/>
            <person name="Cuomo C."/>
            <person name="Shea T."/>
            <person name="Young S.K."/>
            <person name="Zeng Q."/>
            <person name="Koehrsen M."/>
            <person name="Haas B."/>
            <person name="Borodovsky M."/>
            <person name="Guigo R."/>
            <person name="Alvarado L."/>
            <person name="Berlin A."/>
            <person name="Bochicchio J."/>
            <person name="Borenstein D."/>
            <person name="Chapman S."/>
            <person name="Chen Z."/>
            <person name="Engels R."/>
            <person name="Freedman E."/>
            <person name="Gellesch M."/>
            <person name="Goldberg J."/>
            <person name="Griggs A."/>
            <person name="Gujja S."/>
            <person name="Heiman D."/>
            <person name="Hepburn T."/>
            <person name="Howarth C."/>
            <person name="Jen D."/>
            <person name="Larson L."/>
            <person name="Lewis B."/>
            <person name="Mehta T."/>
            <person name="Park D."/>
            <person name="Pearson M."/>
            <person name="Roberts A."/>
            <person name="Saif S."/>
            <person name="Shenoy N."/>
            <person name="Sisk P."/>
            <person name="Stolte C."/>
            <person name="Sykes S."/>
            <person name="Thomson T."/>
            <person name="Walk T."/>
            <person name="White J."/>
            <person name="Yandava C."/>
            <person name="Burger G."/>
            <person name="Gray M.W."/>
            <person name="Holland P.W.H."/>
            <person name="King N."/>
            <person name="Lang F.B.F."/>
            <person name="Roger A.J."/>
            <person name="Ruiz-Trillo I."/>
            <person name="Lander E."/>
            <person name="Nusbaum C."/>
        </authorList>
    </citation>
    <scope>NUCLEOTIDE SEQUENCE [LARGE SCALE GENOMIC DNA]</scope>
    <source>
        <strain evidence="2 3">DAOM BR117</strain>
    </source>
</reference>
<dbReference type="AlphaFoldDB" id="A0A0L0HMU4"/>
<feature type="region of interest" description="Disordered" evidence="1">
    <location>
        <begin position="53"/>
        <end position="146"/>
    </location>
</feature>
<accession>A0A0L0HMU4</accession>
<evidence type="ECO:0000313" key="3">
    <source>
        <dbReference type="Proteomes" id="UP000053201"/>
    </source>
</evidence>